<dbReference type="Pfam" id="PF03073">
    <property type="entry name" value="TspO_MBR"/>
    <property type="match status" value="1"/>
</dbReference>
<dbReference type="Proteomes" id="UP001501303">
    <property type="component" value="Unassembled WGS sequence"/>
</dbReference>
<dbReference type="Gene3D" id="1.20.1260.100">
    <property type="entry name" value="TspO/MBR protein"/>
    <property type="match status" value="1"/>
</dbReference>
<comment type="similarity">
    <text evidence="2">Belongs to the TspO/BZRP family.</text>
</comment>
<dbReference type="EMBL" id="BAAAMJ010000030">
    <property type="protein sequence ID" value="GAA1919197.1"/>
    <property type="molecule type" value="Genomic_DNA"/>
</dbReference>
<dbReference type="PIRSF" id="PIRSF005859">
    <property type="entry name" value="PBR"/>
    <property type="match status" value="1"/>
</dbReference>
<proteinExistence type="inferred from homology"/>
<evidence type="ECO:0000256" key="6">
    <source>
        <dbReference type="SAM" id="Phobius"/>
    </source>
</evidence>
<dbReference type="PANTHER" id="PTHR10057:SF0">
    <property type="entry name" value="TRANSLOCATOR PROTEIN"/>
    <property type="match status" value="1"/>
</dbReference>
<feature type="transmembrane region" description="Helical" evidence="6">
    <location>
        <begin position="114"/>
        <end position="134"/>
    </location>
</feature>
<feature type="transmembrane region" description="Helical" evidence="6">
    <location>
        <begin position="59"/>
        <end position="78"/>
    </location>
</feature>
<accession>A0ABN2PDU9</accession>
<keyword evidence="5 6" id="KW-0472">Membrane</keyword>
<feature type="transmembrane region" description="Helical" evidence="6">
    <location>
        <begin position="90"/>
        <end position="108"/>
    </location>
</feature>
<comment type="caution">
    <text evidence="7">The sequence shown here is derived from an EMBL/GenBank/DDBJ whole genome shotgun (WGS) entry which is preliminary data.</text>
</comment>
<reference evidence="7 8" key="1">
    <citation type="journal article" date="2019" name="Int. J. Syst. Evol. Microbiol.">
        <title>The Global Catalogue of Microorganisms (GCM) 10K type strain sequencing project: providing services to taxonomists for standard genome sequencing and annotation.</title>
        <authorList>
            <consortium name="The Broad Institute Genomics Platform"/>
            <consortium name="The Broad Institute Genome Sequencing Center for Infectious Disease"/>
            <person name="Wu L."/>
            <person name="Ma J."/>
        </authorList>
    </citation>
    <scope>NUCLEOTIDE SEQUENCE [LARGE SCALE GENOMIC DNA]</scope>
    <source>
        <strain evidence="7 8">JCM 13581</strain>
    </source>
</reference>
<sequence>MAAVHRSQGMGSRGLGIPSLLVFVGLCYAVAAIGGIASADAGEVYRGLDRPPWAPPSWLFGPVWTVLYGMIGVSAWLIWRKAGAAARTPLIWWGVQLAVNLAWTPLFFGAGEYGLALADIGLLLVAAGVTVVLFRRVRPAAAALLLPYVLWVGYAAALNLSIWLANT</sequence>
<comment type="subcellular location">
    <subcellularLocation>
        <location evidence="1">Membrane</location>
        <topology evidence="1">Multi-pass membrane protein</topology>
    </subcellularLocation>
</comment>
<keyword evidence="3 6" id="KW-0812">Transmembrane</keyword>
<organism evidence="7 8">
    <name type="scientific">Streptomyces sodiiphilus</name>
    <dbReference type="NCBI Taxonomy" id="226217"/>
    <lineage>
        <taxon>Bacteria</taxon>
        <taxon>Bacillati</taxon>
        <taxon>Actinomycetota</taxon>
        <taxon>Actinomycetes</taxon>
        <taxon>Kitasatosporales</taxon>
        <taxon>Streptomycetaceae</taxon>
        <taxon>Streptomyces</taxon>
    </lineage>
</organism>
<evidence type="ECO:0000313" key="7">
    <source>
        <dbReference type="EMBL" id="GAA1919197.1"/>
    </source>
</evidence>
<dbReference type="RefSeq" id="WP_344262465.1">
    <property type="nucleotide sequence ID" value="NZ_BAAAMJ010000030.1"/>
</dbReference>
<keyword evidence="4 6" id="KW-1133">Transmembrane helix</keyword>
<dbReference type="InterPro" id="IPR038330">
    <property type="entry name" value="TspO/MBR-related_sf"/>
</dbReference>
<dbReference type="PANTHER" id="PTHR10057">
    <property type="entry name" value="PERIPHERAL-TYPE BENZODIAZEPINE RECEPTOR"/>
    <property type="match status" value="1"/>
</dbReference>
<evidence type="ECO:0000313" key="8">
    <source>
        <dbReference type="Proteomes" id="UP001501303"/>
    </source>
</evidence>
<name>A0ABN2PDU9_9ACTN</name>
<gene>
    <name evidence="7" type="ORF">GCM10009716_29960</name>
</gene>
<feature type="transmembrane region" description="Helical" evidence="6">
    <location>
        <begin position="141"/>
        <end position="165"/>
    </location>
</feature>
<evidence type="ECO:0000256" key="2">
    <source>
        <dbReference type="ARBA" id="ARBA00007524"/>
    </source>
</evidence>
<feature type="transmembrane region" description="Helical" evidence="6">
    <location>
        <begin position="20"/>
        <end position="39"/>
    </location>
</feature>
<dbReference type="CDD" id="cd15904">
    <property type="entry name" value="TSPO_MBR"/>
    <property type="match status" value="1"/>
</dbReference>
<evidence type="ECO:0000256" key="4">
    <source>
        <dbReference type="ARBA" id="ARBA00022989"/>
    </source>
</evidence>
<evidence type="ECO:0000256" key="3">
    <source>
        <dbReference type="ARBA" id="ARBA00022692"/>
    </source>
</evidence>
<keyword evidence="8" id="KW-1185">Reference proteome</keyword>
<dbReference type="InterPro" id="IPR004307">
    <property type="entry name" value="TspO_MBR"/>
</dbReference>
<protein>
    <submittedName>
        <fullName evidence="7">Tryptophan-rich sensory protein</fullName>
    </submittedName>
</protein>
<evidence type="ECO:0000256" key="5">
    <source>
        <dbReference type="ARBA" id="ARBA00023136"/>
    </source>
</evidence>
<evidence type="ECO:0000256" key="1">
    <source>
        <dbReference type="ARBA" id="ARBA00004141"/>
    </source>
</evidence>